<accession>A0A645GKU4</accession>
<dbReference type="EMBL" id="VSSQ01076016">
    <property type="protein sequence ID" value="MPN26479.1"/>
    <property type="molecule type" value="Genomic_DNA"/>
</dbReference>
<comment type="caution">
    <text evidence="1">The sequence shown here is derived from an EMBL/GenBank/DDBJ whole genome shotgun (WGS) entry which is preliminary data.</text>
</comment>
<organism evidence="1">
    <name type="scientific">bioreactor metagenome</name>
    <dbReference type="NCBI Taxonomy" id="1076179"/>
    <lineage>
        <taxon>unclassified sequences</taxon>
        <taxon>metagenomes</taxon>
        <taxon>ecological metagenomes</taxon>
    </lineage>
</organism>
<evidence type="ECO:0000313" key="1">
    <source>
        <dbReference type="EMBL" id="MPN26479.1"/>
    </source>
</evidence>
<gene>
    <name evidence="1" type="ORF">SDC9_173904</name>
</gene>
<dbReference type="AlphaFoldDB" id="A0A645GKU4"/>
<protein>
    <submittedName>
        <fullName evidence="1">Uncharacterized protein</fullName>
    </submittedName>
</protein>
<reference evidence="1" key="1">
    <citation type="submission" date="2019-08" db="EMBL/GenBank/DDBJ databases">
        <authorList>
            <person name="Kucharzyk K."/>
            <person name="Murdoch R.W."/>
            <person name="Higgins S."/>
            <person name="Loffler F."/>
        </authorList>
    </citation>
    <scope>NUCLEOTIDE SEQUENCE</scope>
</reference>
<proteinExistence type="predicted"/>
<name>A0A645GKU4_9ZZZZ</name>
<sequence length="102" mass="11599">MNLNNKYPLKFGVLYVLAKENGDLTVEQIYDMLKPAFGGEKAFTKKNVRFHLDSMVGIDMVRMTNEYIGDNGKLVASFVITPFGMERTAMLPEEYRADILRG</sequence>